<comment type="similarity">
    <text evidence="1 6">Belongs to the thioredoxin family.</text>
</comment>
<evidence type="ECO:0000256" key="3">
    <source>
        <dbReference type="ARBA" id="ARBA00022982"/>
    </source>
</evidence>
<sequence>MSSPNLLTFTDQNFASEVLQSPIPVLVDYSAVWCELNKALLPIVERIADDFAGRVRVGVLDIDDSPGTPKQYGVRSVPTCMVFRDGQKVGAIAGLTDREQLLELLGLE</sequence>
<dbReference type="CDD" id="cd02947">
    <property type="entry name" value="TRX_family"/>
    <property type="match status" value="1"/>
</dbReference>
<dbReference type="GO" id="GO:0045454">
    <property type="term" value="P:cell redox homeostasis"/>
    <property type="evidence" value="ECO:0007669"/>
    <property type="project" value="TreeGrafter"/>
</dbReference>
<dbReference type="OrthoDB" id="9790390at2"/>
<dbReference type="PROSITE" id="PS51352">
    <property type="entry name" value="THIOREDOXIN_2"/>
    <property type="match status" value="1"/>
</dbReference>
<evidence type="ECO:0000256" key="6">
    <source>
        <dbReference type="PIRNR" id="PIRNR000077"/>
    </source>
</evidence>
<gene>
    <name evidence="8" type="ORF">SAMN02745121_07498</name>
</gene>
<evidence type="ECO:0000256" key="1">
    <source>
        <dbReference type="ARBA" id="ARBA00008987"/>
    </source>
</evidence>
<dbReference type="InterPro" id="IPR013766">
    <property type="entry name" value="Thioredoxin_domain"/>
</dbReference>
<dbReference type="PIRSF" id="PIRSF000077">
    <property type="entry name" value="Thioredoxin"/>
    <property type="match status" value="1"/>
</dbReference>
<protein>
    <recommendedName>
        <fullName evidence="6">Thioredoxin</fullName>
    </recommendedName>
</protein>
<dbReference type="GO" id="GO:0005829">
    <property type="term" value="C:cytosol"/>
    <property type="evidence" value="ECO:0007669"/>
    <property type="project" value="TreeGrafter"/>
</dbReference>
<dbReference type="InterPro" id="IPR036249">
    <property type="entry name" value="Thioredoxin-like_sf"/>
</dbReference>
<dbReference type="SUPFAM" id="SSF52833">
    <property type="entry name" value="Thioredoxin-like"/>
    <property type="match status" value="1"/>
</dbReference>
<dbReference type="Gene3D" id="3.40.30.10">
    <property type="entry name" value="Glutaredoxin"/>
    <property type="match status" value="1"/>
</dbReference>
<organism evidence="8 9">
    <name type="scientific">Nannocystis exedens</name>
    <dbReference type="NCBI Taxonomy" id="54"/>
    <lineage>
        <taxon>Bacteria</taxon>
        <taxon>Pseudomonadati</taxon>
        <taxon>Myxococcota</taxon>
        <taxon>Polyangia</taxon>
        <taxon>Nannocystales</taxon>
        <taxon>Nannocystaceae</taxon>
        <taxon>Nannocystis</taxon>
    </lineage>
</organism>
<dbReference type="Pfam" id="PF00085">
    <property type="entry name" value="Thioredoxin"/>
    <property type="match status" value="1"/>
</dbReference>
<dbReference type="PANTHER" id="PTHR45663">
    <property type="entry name" value="GEO12009P1"/>
    <property type="match status" value="1"/>
</dbReference>
<accession>A0A1I2GU69</accession>
<evidence type="ECO:0000256" key="4">
    <source>
        <dbReference type="ARBA" id="ARBA00023157"/>
    </source>
</evidence>
<dbReference type="PANTHER" id="PTHR45663:SF11">
    <property type="entry name" value="GEO12009P1"/>
    <property type="match status" value="1"/>
</dbReference>
<evidence type="ECO:0000313" key="9">
    <source>
        <dbReference type="Proteomes" id="UP000199400"/>
    </source>
</evidence>
<evidence type="ECO:0000259" key="7">
    <source>
        <dbReference type="PROSITE" id="PS51352"/>
    </source>
</evidence>
<dbReference type="EMBL" id="FOMX01000035">
    <property type="protein sequence ID" value="SFF20680.1"/>
    <property type="molecule type" value="Genomic_DNA"/>
</dbReference>
<evidence type="ECO:0000256" key="5">
    <source>
        <dbReference type="ARBA" id="ARBA00023284"/>
    </source>
</evidence>
<dbReference type="Proteomes" id="UP000199400">
    <property type="component" value="Unassembled WGS sequence"/>
</dbReference>
<dbReference type="RefSeq" id="WP_096331879.1">
    <property type="nucleotide sequence ID" value="NZ_FOMX01000035.1"/>
</dbReference>
<reference evidence="9" key="1">
    <citation type="submission" date="2016-10" db="EMBL/GenBank/DDBJ databases">
        <authorList>
            <person name="Varghese N."/>
            <person name="Submissions S."/>
        </authorList>
    </citation>
    <scope>NUCLEOTIDE SEQUENCE [LARGE SCALE GENOMIC DNA]</scope>
    <source>
        <strain evidence="9">ATCC 25963</strain>
    </source>
</reference>
<keyword evidence="2" id="KW-0813">Transport</keyword>
<keyword evidence="5" id="KW-0676">Redox-active center</keyword>
<feature type="domain" description="Thioredoxin" evidence="7">
    <location>
        <begin position="1"/>
        <end position="108"/>
    </location>
</feature>
<proteinExistence type="inferred from homology"/>
<dbReference type="InterPro" id="IPR005746">
    <property type="entry name" value="Thioredoxin"/>
</dbReference>
<evidence type="ECO:0000256" key="2">
    <source>
        <dbReference type="ARBA" id="ARBA00022448"/>
    </source>
</evidence>
<keyword evidence="3" id="KW-0249">Electron transport</keyword>
<dbReference type="GO" id="GO:0015035">
    <property type="term" value="F:protein-disulfide reductase activity"/>
    <property type="evidence" value="ECO:0007669"/>
    <property type="project" value="InterPro"/>
</dbReference>
<name>A0A1I2GU69_9BACT</name>
<dbReference type="STRING" id="54.SAMN02745121_07498"/>
<evidence type="ECO:0000313" key="8">
    <source>
        <dbReference type="EMBL" id="SFF20680.1"/>
    </source>
</evidence>
<dbReference type="AlphaFoldDB" id="A0A1I2GU69"/>
<keyword evidence="9" id="KW-1185">Reference proteome</keyword>
<keyword evidence="4" id="KW-1015">Disulfide bond</keyword>